<sequence>MRSPAFTGILFIAYVTATCMCSGS</sequence>
<accession>A0A0E9RYX2</accession>
<name>A0A0E9RYX2_ANGAN</name>
<reference evidence="1" key="2">
    <citation type="journal article" date="2015" name="Fish Shellfish Immunol.">
        <title>Early steps in the European eel (Anguilla anguilla)-Vibrio vulnificus interaction in the gills: Role of the RtxA13 toxin.</title>
        <authorList>
            <person name="Callol A."/>
            <person name="Pajuelo D."/>
            <person name="Ebbesson L."/>
            <person name="Teles M."/>
            <person name="MacKenzie S."/>
            <person name="Amaro C."/>
        </authorList>
    </citation>
    <scope>NUCLEOTIDE SEQUENCE</scope>
</reference>
<dbReference type="AlphaFoldDB" id="A0A0E9RYX2"/>
<evidence type="ECO:0000313" key="1">
    <source>
        <dbReference type="EMBL" id="JAH33463.1"/>
    </source>
</evidence>
<proteinExistence type="predicted"/>
<reference evidence="1" key="1">
    <citation type="submission" date="2014-11" db="EMBL/GenBank/DDBJ databases">
        <authorList>
            <person name="Amaro Gonzalez C."/>
        </authorList>
    </citation>
    <scope>NUCLEOTIDE SEQUENCE</scope>
</reference>
<organism evidence="1">
    <name type="scientific">Anguilla anguilla</name>
    <name type="common">European freshwater eel</name>
    <name type="synonym">Muraena anguilla</name>
    <dbReference type="NCBI Taxonomy" id="7936"/>
    <lineage>
        <taxon>Eukaryota</taxon>
        <taxon>Metazoa</taxon>
        <taxon>Chordata</taxon>
        <taxon>Craniata</taxon>
        <taxon>Vertebrata</taxon>
        <taxon>Euteleostomi</taxon>
        <taxon>Actinopterygii</taxon>
        <taxon>Neopterygii</taxon>
        <taxon>Teleostei</taxon>
        <taxon>Anguilliformes</taxon>
        <taxon>Anguillidae</taxon>
        <taxon>Anguilla</taxon>
    </lineage>
</organism>
<dbReference type="EMBL" id="GBXM01075114">
    <property type="protein sequence ID" value="JAH33463.1"/>
    <property type="molecule type" value="Transcribed_RNA"/>
</dbReference>
<protein>
    <submittedName>
        <fullName evidence="1">Uncharacterized protein</fullName>
    </submittedName>
</protein>